<organism evidence="8 9">
    <name type="scientific">Motilimonas cestriensis</name>
    <dbReference type="NCBI Taxonomy" id="2742685"/>
    <lineage>
        <taxon>Bacteria</taxon>
        <taxon>Pseudomonadati</taxon>
        <taxon>Pseudomonadota</taxon>
        <taxon>Gammaproteobacteria</taxon>
        <taxon>Alteromonadales</taxon>
        <taxon>Alteromonadales genera incertae sedis</taxon>
        <taxon>Motilimonas</taxon>
    </lineage>
</organism>
<dbReference type="EMBL" id="JAIMJA010000001">
    <property type="protein sequence ID" value="MCE2593215.1"/>
    <property type="molecule type" value="Genomic_DNA"/>
</dbReference>
<keyword evidence="5" id="KW-0864">Zinc transport</keyword>
<dbReference type="Gene3D" id="3.40.50.1980">
    <property type="entry name" value="Nitrogenase molybdenum iron protein domain"/>
    <property type="match status" value="2"/>
</dbReference>
<protein>
    <recommendedName>
        <fullName evidence="2">High-affinity zinc uptake system protein ZnuA</fullName>
    </recommendedName>
</protein>
<dbReference type="SUPFAM" id="SSF53807">
    <property type="entry name" value="Helical backbone' metal receptor"/>
    <property type="match status" value="1"/>
</dbReference>
<dbReference type="RefSeq" id="WP_233050839.1">
    <property type="nucleotide sequence ID" value="NZ_JAIMJA010000001.1"/>
</dbReference>
<dbReference type="Proteomes" id="UP001201273">
    <property type="component" value="Unassembled WGS sequence"/>
</dbReference>
<keyword evidence="5" id="KW-0406">Ion transport</keyword>
<evidence type="ECO:0000256" key="5">
    <source>
        <dbReference type="ARBA" id="ARBA00022906"/>
    </source>
</evidence>
<gene>
    <name evidence="8" type="ORF">K6Y31_00070</name>
</gene>
<name>A0ABS8W400_9GAMM</name>
<evidence type="ECO:0000256" key="3">
    <source>
        <dbReference type="ARBA" id="ARBA00022448"/>
    </source>
</evidence>
<dbReference type="InterPro" id="IPR050492">
    <property type="entry name" value="Bact_metal-bind_prot9"/>
</dbReference>
<proteinExistence type="inferred from homology"/>
<keyword evidence="5" id="KW-0862">Zinc</keyword>
<dbReference type="PANTHER" id="PTHR42953">
    <property type="entry name" value="HIGH-AFFINITY ZINC UPTAKE SYSTEM PROTEIN ZNUA-RELATED"/>
    <property type="match status" value="1"/>
</dbReference>
<evidence type="ECO:0000256" key="6">
    <source>
        <dbReference type="RuleBase" id="RU003512"/>
    </source>
</evidence>
<evidence type="ECO:0000313" key="9">
    <source>
        <dbReference type="Proteomes" id="UP001201273"/>
    </source>
</evidence>
<dbReference type="PANTHER" id="PTHR42953:SF3">
    <property type="entry name" value="HIGH-AFFINITY ZINC UPTAKE SYSTEM PROTEIN ZNUA"/>
    <property type="match status" value="1"/>
</dbReference>
<dbReference type="Pfam" id="PF01297">
    <property type="entry name" value="ZnuA"/>
    <property type="match status" value="1"/>
</dbReference>
<evidence type="ECO:0000313" key="8">
    <source>
        <dbReference type="EMBL" id="MCE2593215.1"/>
    </source>
</evidence>
<evidence type="ECO:0000256" key="7">
    <source>
        <dbReference type="SAM" id="SignalP"/>
    </source>
</evidence>
<sequence>MKQIYLCLLFWFSLLLHSNGAIAKDKPTIGITLQPYYSYVSAIVGDTAEVLPLVVAGFNPHNYQPQPEDLARVQKMDAIVVNGIGHDDFALKVIKAAQRSDLLVIDANASVPLLSARGQSVGQGAVNPHTFMGLSATMTQVYEIANQLAAFYPSNASLYRQNARHYGQQLRTMKYQAMQALAQVDMQTIKVATTHDAYGYLLQEFGIDAPAVIEPAHGVAPSASQLQDTINQIRSSGIDVLFYELDMPNRFVTTIEQATGVKLFRFSHMTHGDYEPEKVMLEMQSNINTLIKAIHYANASAQKEAVQ</sequence>
<feature type="signal peptide" evidence="7">
    <location>
        <begin position="1"/>
        <end position="23"/>
    </location>
</feature>
<keyword evidence="4 7" id="KW-0732">Signal</keyword>
<dbReference type="InterPro" id="IPR006128">
    <property type="entry name" value="Lipoprotein_PsaA-like"/>
</dbReference>
<evidence type="ECO:0000256" key="1">
    <source>
        <dbReference type="ARBA" id="ARBA00011028"/>
    </source>
</evidence>
<keyword evidence="3 6" id="KW-0813">Transport</keyword>
<dbReference type="InterPro" id="IPR006129">
    <property type="entry name" value="AdhesinB"/>
</dbReference>
<comment type="similarity">
    <text evidence="1 6">Belongs to the bacterial solute-binding protein 9 family.</text>
</comment>
<evidence type="ECO:0000256" key="4">
    <source>
        <dbReference type="ARBA" id="ARBA00022729"/>
    </source>
</evidence>
<reference evidence="8 9" key="1">
    <citation type="journal article" date="2022" name="Environ. Microbiol. Rep.">
        <title>Eco-phylogenetic analyses reveal divergent evolution of vitamin B12 metabolism in the marine bacterial family 'Psychromonadaceae'.</title>
        <authorList>
            <person name="Jin X."/>
            <person name="Yang Y."/>
            <person name="Cao H."/>
            <person name="Gao B."/>
            <person name="Zhao Z."/>
        </authorList>
    </citation>
    <scope>NUCLEOTIDE SEQUENCE [LARGE SCALE GENOMIC DNA]</scope>
    <source>
        <strain evidence="8 9">MKS20</strain>
    </source>
</reference>
<dbReference type="PRINTS" id="PR00690">
    <property type="entry name" value="ADHESNFAMILY"/>
</dbReference>
<dbReference type="PRINTS" id="PR00691">
    <property type="entry name" value="ADHESINB"/>
</dbReference>
<feature type="chain" id="PRO_5045052453" description="High-affinity zinc uptake system protein ZnuA" evidence="7">
    <location>
        <begin position="24"/>
        <end position="307"/>
    </location>
</feature>
<accession>A0ABS8W400</accession>
<dbReference type="InterPro" id="IPR006127">
    <property type="entry name" value="ZnuA-like"/>
</dbReference>
<keyword evidence="9" id="KW-1185">Reference proteome</keyword>
<comment type="caution">
    <text evidence="8">The sequence shown here is derived from an EMBL/GenBank/DDBJ whole genome shotgun (WGS) entry which is preliminary data.</text>
</comment>
<evidence type="ECO:0000256" key="2">
    <source>
        <dbReference type="ARBA" id="ARBA00015915"/>
    </source>
</evidence>